<dbReference type="GO" id="GO:0000715">
    <property type="term" value="P:nucleotide-excision repair, DNA damage recognition"/>
    <property type="evidence" value="ECO:0007669"/>
    <property type="project" value="TreeGrafter"/>
</dbReference>
<dbReference type="GO" id="GO:0000110">
    <property type="term" value="C:nucleotide-excision repair factor 1 complex"/>
    <property type="evidence" value="ECO:0007669"/>
    <property type="project" value="TreeGrafter"/>
</dbReference>
<dbReference type="GO" id="GO:1901255">
    <property type="term" value="P:nucleotide-excision repair involved in interstrand cross-link repair"/>
    <property type="evidence" value="ECO:0007669"/>
    <property type="project" value="TreeGrafter"/>
</dbReference>
<keyword evidence="2" id="KW-0862">Zinc</keyword>
<dbReference type="PANTHER" id="PTHR10142">
    <property type="entry name" value="DNA REPAIR PROTEIN COMPLEMENTING XP-A CELLS"/>
    <property type="match status" value="1"/>
</dbReference>
<organism evidence="6 7">
    <name type="scientific">Nosema granulosis</name>
    <dbReference type="NCBI Taxonomy" id="83296"/>
    <lineage>
        <taxon>Eukaryota</taxon>
        <taxon>Fungi</taxon>
        <taxon>Fungi incertae sedis</taxon>
        <taxon>Microsporidia</taxon>
        <taxon>Nosematidae</taxon>
        <taxon>Nosema</taxon>
    </lineage>
</organism>
<dbReference type="InterPro" id="IPR037129">
    <property type="entry name" value="XPA_sf"/>
</dbReference>
<proteinExistence type="predicted"/>
<evidence type="ECO:0000256" key="3">
    <source>
        <dbReference type="ARBA" id="ARBA00023242"/>
    </source>
</evidence>
<protein>
    <submittedName>
        <fullName evidence="6">DNA repair protein RAD14</fullName>
    </submittedName>
</protein>
<feature type="domain" description="XPA C-terminal" evidence="5">
    <location>
        <begin position="67"/>
        <end position="114"/>
    </location>
</feature>
<dbReference type="SUPFAM" id="SSF46955">
    <property type="entry name" value="Putative DNA-binding domain"/>
    <property type="match status" value="1"/>
</dbReference>
<sequence length="193" mass="22782">MSENENGFFPENKNDVSLEETVKIEDVPLILPLSDLNTCKYCSSLPLDPEILKIFGLNICKQCRYTKLKFVTKTTANREYLLSNEDFKDLHYISRPNPHKGTWHDMQLYLLDEILEIAFKKYETLEKIEEVKQERDEKNKKRKIKKLKTKIRELKRRTIVKQSQQVKHTHVFSGEGCVKQCDICGMEVEQEEL</sequence>
<evidence type="ECO:0000259" key="5">
    <source>
        <dbReference type="Pfam" id="PF05181"/>
    </source>
</evidence>
<comment type="caution">
    <text evidence="6">The sequence shown here is derived from an EMBL/GenBank/DDBJ whole genome shotgun (WGS) entry which is preliminary data.</text>
</comment>
<dbReference type="Proteomes" id="UP000740883">
    <property type="component" value="Unassembled WGS sequence"/>
</dbReference>
<keyword evidence="7" id="KW-1185">Reference proteome</keyword>
<name>A0A9P6L0Y1_9MICR</name>
<dbReference type="GO" id="GO:0006284">
    <property type="term" value="P:base-excision repair"/>
    <property type="evidence" value="ECO:0007669"/>
    <property type="project" value="TreeGrafter"/>
</dbReference>
<dbReference type="InterPro" id="IPR000465">
    <property type="entry name" value="XPA/RAD14"/>
</dbReference>
<dbReference type="PANTHER" id="PTHR10142:SF0">
    <property type="entry name" value="DNA REPAIR PROTEIN COMPLEMENTING XP-A CELLS"/>
    <property type="match status" value="1"/>
</dbReference>
<dbReference type="Pfam" id="PF05181">
    <property type="entry name" value="XPA_C"/>
    <property type="match status" value="1"/>
</dbReference>
<dbReference type="GO" id="GO:0003684">
    <property type="term" value="F:damaged DNA binding"/>
    <property type="evidence" value="ECO:0007669"/>
    <property type="project" value="InterPro"/>
</dbReference>
<dbReference type="AlphaFoldDB" id="A0A9P6L0Y1"/>
<evidence type="ECO:0000313" key="7">
    <source>
        <dbReference type="Proteomes" id="UP000740883"/>
    </source>
</evidence>
<dbReference type="OrthoDB" id="5368863at2759"/>
<evidence type="ECO:0000256" key="1">
    <source>
        <dbReference type="ARBA" id="ARBA00004123"/>
    </source>
</evidence>
<dbReference type="GO" id="GO:0070914">
    <property type="term" value="P:UV-damage excision repair"/>
    <property type="evidence" value="ECO:0007669"/>
    <property type="project" value="TreeGrafter"/>
</dbReference>
<accession>A0A9P6L0Y1</accession>
<evidence type="ECO:0000313" key="6">
    <source>
        <dbReference type="EMBL" id="KAF9765069.1"/>
    </source>
</evidence>
<keyword evidence="3" id="KW-0539">Nucleus</keyword>
<keyword evidence="4" id="KW-0175">Coiled coil</keyword>
<comment type="subcellular location">
    <subcellularLocation>
        <location evidence="1">Nucleus</location>
    </subcellularLocation>
</comment>
<dbReference type="InterPro" id="IPR009061">
    <property type="entry name" value="DNA-bd_dom_put_sf"/>
</dbReference>
<gene>
    <name evidence="6" type="primary">RAD14</name>
    <name evidence="6" type="ORF">NGRA_0015</name>
</gene>
<evidence type="ECO:0000256" key="4">
    <source>
        <dbReference type="SAM" id="Coils"/>
    </source>
</evidence>
<feature type="coiled-coil region" evidence="4">
    <location>
        <begin position="121"/>
        <end position="157"/>
    </location>
</feature>
<dbReference type="EMBL" id="SBJO01000001">
    <property type="protein sequence ID" value="KAF9765069.1"/>
    <property type="molecule type" value="Genomic_DNA"/>
</dbReference>
<dbReference type="Gene3D" id="3.90.530.10">
    <property type="entry name" value="XPA C-terminal domain"/>
    <property type="match status" value="1"/>
</dbReference>
<evidence type="ECO:0000256" key="2">
    <source>
        <dbReference type="ARBA" id="ARBA00022833"/>
    </source>
</evidence>
<reference evidence="6 7" key="1">
    <citation type="journal article" date="2020" name="Genome Biol. Evol.">
        <title>Comparative genomics of strictly vertically transmitted, feminizing microsporidia endosymbionts of amphipod crustaceans.</title>
        <authorList>
            <person name="Cormier A."/>
            <person name="Chebbi M.A."/>
            <person name="Giraud I."/>
            <person name="Wattier R."/>
            <person name="Teixeira M."/>
            <person name="Gilbert C."/>
            <person name="Rigaud T."/>
            <person name="Cordaux R."/>
        </authorList>
    </citation>
    <scope>NUCLEOTIDE SEQUENCE [LARGE SCALE GENOMIC DNA]</scope>
    <source>
        <strain evidence="7">Ou3-Ou53</strain>
        <tissue evidence="6">Meronts</tissue>
    </source>
</reference>
<dbReference type="InterPro" id="IPR022656">
    <property type="entry name" value="XPA_C"/>
</dbReference>